<dbReference type="EMBL" id="JAAALK010000079">
    <property type="protein sequence ID" value="KAG8096556.1"/>
    <property type="molecule type" value="Genomic_DNA"/>
</dbReference>
<comment type="caution">
    <text evidence="1">The sequence shown here is derived from an EMBL/GenBank/DDBJ whole genome shotgun (WGS) entry which is preliminary data.</text>
</comment>
<evidence type="ECO:0000313" key="2">
    <source>
        <dbReference type="Proteomes" id="UP000729402"/>
    </source>
</evidence>
<evidence type="ECO:0000313" key="1">
    <source>
        <dbReference type="EMBL" id="KAG8096556.1"/>
    </source>
</evidence>
<sequence length="85" mass="9255">MGRVLECSDAGYAVGCDLDGRPEAAAASWQAWESGVGTVFQRSPEGSRDRRLLGATGVDWSKRGLWAMACWPTGRVEGLMPNHRF</sequence>
<protein>
    <submittedName>
        <fullName evidence="1">Uncharacterized protein</fullName>
    </submittedName>
</protein>
<reference evidence="1" key="1">
    <citation type="journal article" date="2021" name="bioRxiv">
        <title>Whole Genome Assembly and Annotation of Northern Wild Rice, Zizania palustris L., Supports a Whole Genome Duplication in the Zizania Genus.</title>
        <authorList>
            <person name="Haas M."/>
            <person name="Kono T."/>
            <person name="Macchietto M."/>
            <person name="Millas R."/>
            <person name="McGilp L."/>
            <person name="Shao M."/>
            <person name="Duquette J."/>
            <person name="Hirsch C.N."/>
            <person name="Kimball J."/>
        </authorList>
    </citation>
    <scope>NUCLEOTIDE SEQUENCE</scope>
    <source>
        <tissue evidence="1">Fresh leaf tissue</tissue>
    </source>
</reference>
<keyword evidence="2" id="KW-1185">Reference proteome</keyword>
<proteinExistence type="predicted"/>
<reference evidence="1" key="2">
    <citation type="submission" date="2021-02" db="EMBL/GenBank/DDBJ databases">
        <authorList>
            <person name="Kimball J.A."/>
            <person name="Haas M.W."/>
            <person name="Macchietto M."/>
            <person name="Kono T."/>
            <person name="Duquette J."/>
            <person name="Shao M."/>
        </authorList>
    </citation>
    <scope>NUCLEOTIDE SEQUENCE</scope>
    <source>
        <tissue evidence="1">Fresh leaf tissue</tissue>
    </source>
</reference>
<organism evidence="1 2">
    <name type="scientific">Zizania palustris</name>
    <name type="common">Northern wild rice</name>
    <dbReference type="NCBI Taxonomy" id="103762"/>
    <lineage>
        <taxon>Eukaryota</taxon>
        <taxon>Viridiplantae</taxon>
        <taxon>Streptophyta</taxon>
        <taxon>Embryophyta</taxon>
        <taxon>Tracheophyta</taxon>
        <taxon>Spermatophyta</taxon>
        <taxon>Magnoliopsida</taxon>
        <taxon>Liliopsida</taxon>
        <taxon>Poales</taxon>
        <taxon>Poaceae</taxon>
        <taxon>BOP clade</taxon>
        <taxon>Oryzoideae</taxon>
        <taxon>Oryzeae</taxon>
        <taxon>Zizaniinae</taxon>
        <taxon>Zizania</taxon>
    </lineage>
</organism>
<name>A0A8J5WT82_ZIZPA</name>
<dbReference type="AlphaFoldDB" id="A0A8J5WT82"/>
<gene>
    <name evidence="1" type="ORF">GUJ93_ZPchr0013g36074</name>
</gene>
<accession>A0A8J5WT82</accession>
<dbReference type="Proteomes" id="UP000729402">
    <property type="component" value="Unassembled WGS sequence"/>
</dbReference>